<feature type="region of interest" description="Disordered" evidence="2">
    <location>
        <begin position="217"/>
        <end position="250"/>
    </location>
</feature>
<evidence type="ECO:0000256" key="2">
    <source>
        <dbReference type="SAM" id="MobiDB-lite"/>
    </source>
</evidence>
<feature type="compositionally biased region" description="Basic and acidic residues" evidence="2">
    <location>
        <begin position="217"/>
        <end position="231"/>
    </location>
</feature>
<feature type="compositionally biased region" description="Basic and acidic residues" evidence="2">
    <location>
        <begin position="266"/>
        <end position="277"/>
    </location>
</feature>
<evidence type="ECO:0000256" key="1">
    <source>
        <dbReference type="SAM" id="Coils"/>
    </source>
</evidence>
<sequence>MGEGLAQPTDTQHTPTFVMPPPKPKKTQKHRQPKRKTIKVPQPSESTDIVADEALHKGGGSGDGPRRQDTMGDTSARTSDEDGLKHIELMKICTTLQKKVLDLEDELKRTKTAQQIKIDSLEKRVKKLKKKHMSRTQKLKRLYKVGLTARVISSSVDEALDKKDTSKQGRINEIDVDEDIALEEVVKVVTTAKMLIDTVVDDAQVTTSIANIPASTYEERSYDSRARENNNKKTTFSQQPQVQDKDDKELAEKLQAEMQAEINEENRLARQRAQKEQEENDSLINTRDDIQAKLDADAQLAQRLHKEE</sequence>
<comment type="caution">
    <text evidence="3">The sequence shown here is derived from an EMBL/GenBank/DDBJ whole genome shotgun (WGS) entry which is preliminary data.</text>
</comment>
<protein>
    <submittedName>
        <fullName evidence="3">Uncharacterized protein</fullName>
    </submittedName>
</protein>
<feature type="compositionally biased region" description="Basic residues" evidence="2">
    <location>
        <begin position="23"/>
        <end position="38"/>
    </location>
</feature>
<feature type="region of interest" description="Disordered" evidence="2">
    <location>
        <begin position="266"/>
        <end position="290"/>
    </location>
</feature>
<name>A0A6L2LJH6_TANCI</name>
<feature type="region of interest" description="Disordered" evidence="2">
    <location>
        <begin position="1"/>
        <end position="82"/>
    </location>
</feature>
<feature type="compositionally biased region" description="Polar residues" evidence="2">
    <location>
        <begin position="232"/>
        <end position="242"/>
    </location>
</feature>
<dbReference type="EMBL" id="BKCJ010004326">
    <property type="protein sequence ID" value="GEU60384.1"/>
    <property type="molecule type" value="Genomic_DNA"/>
</dbReference>
<dbReference type="AlphaFoldDB" id="A0A6L2LJH6"/>
<keyword evidence="1" id="KW-0175">Coiled coil</keyword>
<proteinExistence type="predicted"/>
<gene>
    <name evidence="3" type="ORF">Tci_032362</name>
</gene>
<feature type="coiled-coil region" evidence="1">
    <location>
        <begin position="93"/>
        <end position="138"/>
    </location>
</feature>
<accession>A0A6L2LJH6</accession>
<organism evidence="3">
    <name type="scientific">Tanacetum cinerariifolium</name>
    <name type="common">Dalmatian daisy</name>
    <name type="synonym">Chrysanthemum cinerariifolium</name>
    <dbReference type="NCBI Taxonomy" id="118510"/>
    <lineage>
        <taxon>Eukaryota</taxon>
        <taxon>Viridiplantae</taxon>
        <taxon>Streptophyta</taxon>
        <taxon>Embryophyta</taxon>
        <taxon>Tracheophyta</taxon>
        <taxon>Spermatophyta</taxon>
        <taxon>Magnoliopsida</taxon>
        <taxon>eudicotyledons</taxon>
        <taxon>Gunneridae</taxon>
        <taxon>Pentapetalae</taxon>
        <taxon>asterids</taxon>
        <taxon>campanulids</taxon>
        <taxon>Asterales</taxon>
        <taxon>Asteraceae</taxon>
        <taxon>Asteroideae</taxon>
        <taxon>Anthemideae</taxon>
        <taxon>Anthemidinae</taxon>
        <taxon>Tanacetum</taxon>
    </lineage>
</organism>
<reference evidence="3" key="1">
    <citation type="journal article" date="2019" name="Sci. Rep.">
        <title>Draft genome of Tanacetum cinerariifolium, the natural source of mosquito coil.</title>
        <authorList>
            <person name="Yamashiro T."/>
            <person name="Shiraishi A."/>
            <person name="Satake H."/>
            <person name="Nakayama K."/>
        </authorList>
    </citation>
    <scope>NUCLEOTIDE SEQUENCE</scope>
</reference>
<evidence type="ECO:0000313" key="3">
    <source>
        <dbReference type="EMBL" id="GEU60384.1"/>
    </source>
</evidence>